<keyword evidence="5 6" id="KW-0539">Nucleus</keyword>
<evidence type="ECO:0000259" key="8">
    <source>
        <dbReference type="Pfam" id="PF08418"/>
    </source>
</evidence>
<comment type="caution">
    <text evidence="10">The sequence shown here is derived from an EMBL/GenBank/DDBJ whole genome shotgun (WGS) entry which is preliminary data.</text>
</comment>
<dbReference type="GO" id="GO:0005634">
    <property type="term" value="C:nucleus"/>
    <property type="evidence" value="ECO:0007669"/>
    <property type="project" value="UniProtKB-SubCell"/>
</dbReference>
<evidence type="ECO:0000256" key="6">
    <source>
        <dbReference type="PIRNR" id="PIRNR018300"/>
    </source>
</evidence>
<evidence type="ECO:0000313" key="11">
    <source>
        <dbReference type="Proteomes" id="UP001608902"/>
    </source>
</evidence>
<comment type="subcellular location">
    <subcellularLocation>
        <location evidence="1 6">Nucleus</location>
    </subcellularLocation>
</comment>
<dbReference type="InterPro" id="IPR016722">
    <property type="entry name" value="DNA_pol_alpha_bsu"/>
</dbReference>
<gene>
    <name evidence="10" type="ORF">AB6A40_004784</name>
</gene>
<evidence type="ECO:0000256" key="2">
    <source>
        <dbReference type="ARBA" id="ARBA00007299"/>
    </source>
</evidence>
<reference evidence="10 11" key="1">
    <citation type="submission" date="2024-08" db="EMBL/GenBank/DDBJ databases">
        <title>Gnathostoma spinigerum genome.</title>
        <authorList>
            <person name="Gonzalez-Bertolin B."/>
            <person name="Monzon S."/>
            <person name="Zaballos A."/>
            <person name="Jimenez P."/>
            <person name="Dekumyoy P."/>
            <person name="Varona S."/>
            <person name="Cuesta I."/>
            <person name="Sumanam S."/>
            <person name="Adisakwattana P."/>
            <person name="Gasser R.B."/>
            <person name="Hernandez-Gonzalez A."/>
            <person name="Young N.D."/>
            <person name="Perteguer M.J."/>
        </authorList>
    </citation>
    <scope>NUCLEOTIDE SEQUENCE [LARGE SCALE GENOMIC DNA]</scope>
    <source>
        <strain evidence="10">AL3</strain>
        <tissue evidence="10">Liver</tissue>
    </source>
</reference>
<dbReference type="InterPro" id="IPR043034">
    <property type="entry name" value="DNA_pol_alpha_B_N_sf"/>
</dbReference>
<dbReference type="Gene3D" id="1.10.8.530">
    <property type="entry name" value="DNA polymerase alpha-primase, subunit B, N-terminal domain"/>
    <property type="match status" value="1"/>
</dbReference>
<organism evidence="10 11">
    <name type="scientific">Gnathostoma spinigerum</name>
    <dbReference type="NCBI Taxonomy" id="75299"/>
    <lineage>
        <taxon>Eukaryota</taxon>
        <taxon>Metazoa</taxon>
        <taxon>Ecdysozoa</taxon>
        <taxon>Nematoda</taxon>
        <taxon>Chromadorea</taxon>
        <taxon>Rhabditida</taxon>
        <taxon>Spirurina</taxon>
        <taxon>Gnathostomatomorpha</taxon>
        <taxon>Gnathostomatoidea</taxon>
        <taxon>Gnathostomatidae</taxon>
        <taxon>Gnathostoma</taxon>
    </lineage>
</organism>
<feature type="domain" description="DNA polymerase alpha/delta/epsilon subunit B" evidence="7">
    <location>
        <begin position="337"/>
        <end position="545"/>
    </location>
</feature>
<dbReference type="Gene3D" id="3.60.21.60">
    <property type="match status" value="2"/>
</dbReference>
<dbReference type="PANTHER" id="PTHR23061:SF12">
    <property type="entry name" value="DNA POLYMERASE ALPHA SUBUNIT B"/>
    <property type="match status" value="1"/>
</dbReference>
<dbReference type="Pfam" id="PF08418">
    <property type="entry name" value="Pol_alpha_B_N"/>
    <property type="match status" value="1"/>
</dbReference>
<dbReference type="InterPro" id="IPR007185">
    <property type="entry name" value="DNA_pol_a/d/e_bsu"/>
</dbReference>
<dbReference type="PANTHER" id="PTHR23061">
    <property type="entry name" value="DNA POLYMERASE 2 ALPHA 70 KDA SUBUNIT"/>
    <property type="match status" value="1"/>
</dbReference>
<accession>A0ABD6EP98</accession>
<dbReference type="EMBL" id="JBGFUD010002841">
    <property type="protein sequence ID" value="MFH4978075.1"/>
    <property type="molecule type" value="Genomic_DNA"/>
</dbReference>
<evidence type="ECO:0000256" key="5">
    <source>
        <dbReference type="ARBA" id="ARBA00023242"/>
    </source>
</evidence>
<evidence type="ECO:0000259" key="7">
    <source>
        <dbReference type="Pfam" id="PF04042"/>
    </source>
</evidence>
<evidence type="ECO:0000313" key="10">
    <source>
        <dbReference type="EMBL" id="MFH4978075.1"/>
    </source>
</evidence>
<feature type="domain" description="DNA polymerase alpha subunit B N-terminal" evidence="8">
    <location>
        <begin position="13"/>
        <end position="83"/>
    </location>
</feature>
<protein>
    <recommendedName>
        <fullName evidence="3 6">DNA polymerase alpha subunit B</fullName>
    </recommendedName>
</protein>
<sequence>MGPGESIGEIDTEWFENELSDFMYTFENDEDGEFLSKVNHLSKVYSLTGDDLVSEIIAYATNIGKTHLDFPFLDLFEQSVLLKKVHQVTDDVHLFRPDYSDREILRERSLNVTNFDDSDLDGMKMSHRNDSTNGGKNLELKYARFTPYTFATSNETYQQRKNRSVTIASFVGKFFVQCGSGKDYSTKVEIESPYPDLDSSSLIGYGNEKEVEQINEICSRIDMLSDAIKSGNKLISNFEKCNILSSAPFFICGELYVDSEEALDAASWYLQSSDDDGTTISLDLSRLKSYSLFPGKVVGFQGTNENGIEFVPTAIYEPELLPLASFLPQNGIDNLKIWFAAGPFTSSATPSYEQLYDLLSAAAQEKPHVLILLGPFIDGTSQMKYAKFLEMSDADLFETLLWRMHDLVESSGVQLIIMPSAQKDVCALPLFPSPPFGISASYLNHMKDNIRFVPDPCHIRIGGAMFSITNSNILAHLGRQELCVEANGDNDLHEDRITRLARHLIRQRSLYPLSPPLDLAHSPARLINHATLREIPHFMLLPSVLSPLAKVVDGCVCINPGFLVRGSGGSYSKIEIDLTSFNTEANKPFERCSLAEYSSVSVVRI</sequence>
<dbReference type="GO" id="GO:0006260">
    <property type="term" value="P:DNA replication"/>
    <property type="evidence" value="ECO:0007669"/>
    <property type="project" value="UniProtKB-KW"/>
</dbReference>
<dbReference type="InterPro" id="IPR054300">
    <property type="entry name" value="OB_DPOA2"/>
</dbReference>
<dbReference type="Proteomes" id="UP001608902">
    <property type="component" value="Unassembled WGS sequence"/>
</dbReference>
<feature type="domain" description="DNA polymerase alpha subunit B OB" evidence="9">
    <location>
        <begin position="218"/>
        <end position="317"/>
    </location>
</feature>
<keyword evidence="4 6" id="KW-0235">DNA replication</keyword>
<evidence type="ECO:0000256" key="1">
    <source>
        <dbReference type="ARBA" id="ARBA00004123"/>
    </source>
</evidence>
<proteinExistence type="inferred from homology"/>
<evidence type="ECO:0000256" key="3">
    <source>
        <dbReference type="ARBA" id="ARBA00018596"/>
    </source>
</evidence>
<evidence type="ECO:0000259" key="9">
    <source>
        <dbReference type="Pfam" id="PF22062"/>
    </source>
</evidence>
<name>A0ABD6EP98_9BILA</name>
<comment type="similarity">
    <text evidence="2 6">Belongs to the DNA polymerase alpha subunit B family.</text>
</comment>
<dbReference type="AlphaFoldDB" id="A0ABD6EP98"/>
<evidence type="ECO:0000256" key="4">
    <source>
        <dbReference type="ARBA" id="ARBA00022705"/>
    </source>
</evidence>
<dbReference type="InterPro" id="IPR013627">
    <property type="entry name" value="Pol_alpha_B_N"/>
</dbReference>
<dbReference type="Pfam" id="PF22062">
    <property type="entry name" value="OB_DPOA2"/>
    <property type="match status" value="1"/>
</dbReference>
<dbReference type="PIRSF" id="PIRSF018300">
    <property type="entry name" value="DNA_pol_alph_2"/>
    <property type="match status" value="1"/>
</dbReference>
<keyword evidence="11" id="KW-1185">Reference proteome</keyword>
<dbReference type="Pfam" id="PF04042">
    <property type="entry name" value="DNA_pol_E_B"/>
    <property type="match status" value="1"/>
</dbReference>
<comment type="function">
    <text evidence="6">Accessory subunit of the DNA polymerase alpha complex (also known as the alpha DNA polymerase-primase complex) which plays an essential role in the initiation of DNA synthesis.</text>
</comment>